<dbReference type="OrthoDB" id="9802352at2"/>
<dbReference type="Pfam" id="PF00004">
    <property type="entry name" value="AAA"/>
    <property type="match status" value="1"/>
</dbReference>
<evidence type="ECO:0000259" key="2">
    <source>
        <dbReference type="SMART" id="SM00382"/>
    </source>
</evidence>
<feature type="domain" description="AAA+ ATPase" evidence="2">
    <location>
        <begin position="200"/>
        <end position="332"/>
    </location>
</feature>
<dbReference type="InterPro" id="IPR027417">
    <property type="entry name" value="P-loop_NTPase"/>
</dbReference>
<feature type="region of interest" description="Disordered" evidence="1">
    <location>
        <begin position="79"/>
        <end position="102"/>
    </location>
</feature>
<dbReference type="SUPFAM" id="SSF52540">
    <property type="entry name" value="P-loop containing nucleoside triphosphate hydrolases"/>
    <property type="match status" value="1"/>
</dbReference>
<dbReference type="GO" id="GO:0016887">
    <property type="term" value="F:ATP hydrolysis activity"/>
    <property type="evidence" value="ECO:0007669"/>
    <property type="project" value="InterPro"/>
</dbReference>
<evidence type="ECO:0000313" key="3">
    <source>
        <dbReference type="EMBL" id="AWI53197.1"/>
    </source>
</evidence>
<organism evidence="3 4">
    <name type="scientific">Aquabacterium olei</name>
    <dbReference type="NCBI Taxonomy" id="1296669"/>
    <lineage>
        <taxon>Bacteria</taxon>
        <taxon>Pseudomonadati</taxon>
        <taxon>Pseudomonadota</taxon>
        <taxon>Betaproteobacteria</taxon>
        <taxon>Burkholderiales</taxon>
        <taxon>Aquabacterium</taxon>
    </lineage>
</organism>
<dbReference type="SMART" id="SM00382">
    <property type="entry name" value="AAA"/>
    <property type="match status" value="1"/>
</dbReference>
<dbReference type="Proteomes" id="UP000244892">
    <property type="component" value="Chromosome"/>
</dbReference>
<evidence type="ECO:0000256" key="1">
    <source>
        <dbReference type="SAM" id="MobiDB-lite"/>
    </source>
</evidence>
<reference evidence="3 4" key="1">
    <citation type="submission" date="2018-05" db="EMBL/GenBank/DDBJ databases">
        <title>complete genome sequence of Aquabacterium olei NBRC 110486.</title>
        <authorList>
            <person name="Tang B."/>
            <person name="Chang J."/>
            <person name="Zhang L."/>
            <person name="Yang H."/>
        </authorList>
    </citation>
    <scope>NUCLEOTIDE SEQUENCE [LARGE SCALE GENOMIC DNA]</scope>
    <source>
        <strain evidence="3 4">NBRC 110486</strain>
    </source>
</reference>
<feature type="compositionally biased region" description="Low complexity" evidence="1">
    <location>
        <begin position="86"/>
        <end position="102"/>
    </location>
</feature>
<dbReference type="Gene3D" id="3.40.50.300">
    <property type="entry name" value="P-loop containing nucleotide triphosphate hydrolases"/>
    <property type="match status" value="1"/>
</dbReference>
<dbReference type="KEGG" id="aon:DEH84_06950"/>
<gene>
    <name evidence="3" type="ORF">DEH84_06950</name>
</gene>
<dbReference type="InterPro" id="IPR003959">
    <property type="entry name" value="ATPase_AAA_core"/>
</dbReference>
<dbReference type="GO" id="GO:0005524">
    <property type="term" value="F:ATP binding"/>
    <property type="evidence" value="ECO:0007669"/>
    <property type="project" value="InterPro"/>
</dbReference>
<dbReference type="InterPro" id="IPR003593">
    <property type="entry name" value="AAA+_ATPase"/>
</dbReference>
<sequence length="415" mass="44847">MTVQVFNLSNITKDGLVELARHLGVKRDYDRILKSELVAMLRSFGTEKLLDAARAVCEAEGEAFDADDWLTDEADPQEIVDDEPPKAAAPKAKTKPAPAASAAPDVGHVATMLAQLLAAGSVNEDGVRAIVRPMLDEQAIDLCNRLGAATHEVVKQALAGMPPREILVKSERAEVKLTGRQHKNFEQLLQVAAARQPDGHRLNVWLYGPPGTGKTTAARNVAKALGLAFHCNGALATKYELTGFIDAQGTYQGTEFRKAWEHGGVYLFDEIDGSVPAAAVAFNAALANGVMAFPDGMIERHPDCVVIAAANTIHGATAEFTGRMKLDAATIDRFVMLDWPIDEQLEVELSGNTEWARFVQRTRRKAAEQGLKVAITPRATIYGASLLAQGLPVDTVKSMVLRKGINDQQWHAITA</sequence>
<dbReference type="AlphaFoldDB" id="A0A2U8FQP0"/>
<evidence type="ECO:0000313" key="4">
    <source>
        <dbReference type="Proteomes" id="UP000244892"/>
    </source>
</evidence>
<dbReference type="RefSeq" id="WP_109035998.1">
    <property type="nucleotide sequence ID" value="NZ_CP029210.1"/>
</dbReference>
<name>A0A2U8FQP0_9BURK</name>
<keyword evidence="4" id="KW-1185">Reference proteome</keyword>
<proteinExistence type="predicted"/>
<accession>A0A2U8FQP0</accession>
<dbReference type="CDD" id="cd00009">
    <property type="entry name" value="AAA"/>
    <property type="match status" value="1"/>
</dbReference>
<protein>
    <recommendedName>
        <fullName evidence="2">AAA+ ATPase domain-containing protein</fullName>
    </recommendedName>
</protein>
<dbReference type="EMBL" id="CP029210">
    <property type="protein sequence ID" value="AWI53197.1"/>
    <property type="molecule type" value="Genomic_DNA"/>
</dbReference>